<dbReference type="HOGENOM" id="CLU_042941_8_3_1"/>
<dbReference type="PANTHER" id="PTHR33365">
    <property type="entry name" value="YALI0B05434P"/>
    <property type="match status" value="1"/>
</dbReference>
<evidence type="ECO:0000313" key="4">
    <source>
        <dbReference type="EMBL" id="CCM04083.1"/>
    </source>
</evidence>
<gene>
    <name evidence="4" type="ORF">FIBRA_06242</name>
</gene>
<dbReference type="InterPro" id="IPR021765">
    <property type="entry name" value="UstYa-like"/>
</dbReference>
<dbReference type="STRING" id="599839.J4GAW0"/>
<evidence type="ECO:0000256" key="1">
    <source>
        <dbReference type="ARBA" id="ARBA00004685"/>
    </source>
</evidence>
<sequence length="146" mass="16818">MVAEESVHYPLSDSEAHEEWLWTAPLFGDNHVRLGPDKRVFAVPMFHQLHCLRTMREAIEVGLTSLSPGLQGHIHHCFTYLRQWTLCSADVTLEPGDFMTRNFTTERVGGTYNCLDWEPVYRAVEANWIDWIQWRDESGLSPSEAA</sequence>
<dbReference type="AlphaFoldDB" id="J4GAW0"/>
<accession>J4GAW0</accession>
<dbReference type="GO" id="GO:0043386">
    <property type="term" value="P:mycotoxin biosynthetic process"/>
    <property type="evidence" value="ECO:0007669"/>
    <property type="project" value="InterPro"/>
</dbReference>
<dbReference type="Proteomes" id="UP000006352">
    <property type="component" value="Unassembled WGS sequence"/>
</dbReference>
<keyword evidence="2" id="KW-0560">Oxidoreductase</keyword>
<dbReference type="InParanoid" id="J4GAW0"/>
<comment type="similarity">
    <text evidence="3">Belongs to the ustYa family.</text>
</comment>
<comment type="pathway">
    <text evidence="1">Mycotoxin biosynthesis.</text>
</comment>
<name>J4GAW0_9APHY</name>
<evidence type="ECO:0000313" key="5">
    <source>
        <dbReference type="Proteomes" id="UP000006352"/>
    </source>
</evidence>
<keyword evidence="5" id="KW-1185">Reference proteome</keyword>
<protein>
    <submittedName>
        <fullName evidence="4">Uncharacterized protein</fullName>
    </submittedName>
</protein>
<evidence type="ECO:0000256" key="2">
    <source>
        <dbReference type="ARBA" id="ARBA00023002"/>
    </source>
</evidence>
<reference evidence="4 5" key="1">
    <citation type="journal article" date="2012" name="Appl. Environ. Microbiol.">
        <title>Short-read sequencing for genomic analysis of the brown rot fungus Fibroporia radiculosa.</title>
        <authorList>
            <person name="Tang J.D."/>
            <person name="Perkins A.D."/>
            <person name="Sonstegard T.S."/>
            <person name="Schroeder S.G."/>
            <person name="Burgess S.C."/>
            <person name="Diehl S.V."/>
        </authorList>
    </citation>
    <scope>NUCLEOTIDE SEQUENCE [LARGE SCALE GENOMIC DNA]</scope>
    <source>
        <strain evidence="4 5">TFFH 294</strain>
    </source>
</reference>
<proteinExistence type="inferred from homology"/>
<organism evidence="4 5">
    <name type="scientific">Fibroporia radiculosa</name>
    <dbReference type="NCBI Taxonomy" id="599839"/>
    <lineage>
        <taxon>Eukaryota</taxon>
        <taxon>Fungi</taxon>
        <taxon>Dikarya</taxon>
        <taxon>Basidiomycota</taxon>
        <taxon>Agaricomycotina</taxon>
        <taxon>Agaricomycetes</taxon>
        <taxon>Polyporales</taxon>
        <taxon>Fibroporiaceae</taxon>
        <taxon>Fibroporia</taxon>
    </lineage>
</organism>
<dbReference type="Pfam" id="PF11807">
    <property type="entry name" value="UstYa"/>
    <property type="match status" value="1"/>
</dbReference>
<dbReference type="EMBL" id="HE797141">
    <property type="protein sequence ID" value="CCM04083.1"/>
    <property type="molecule type" value="Genomic_DNA"/>
</dbReference>
<dbReference type="GeneID" id="24098994"/>
<dbReference type="PANTHER" id="PTHR33365:SF11">
    <property type="entry name" value="TAT PATHWAY SIGNAL SEQUENCE"/>
    <property type="match status" value="1"/>
</dbReference>
<dbReference type="RefSeq" id="XP_012183366.1">
    <property type="nucleotide sequence ID" value="XM_012327976.1"/>
</dbReference>
<evidence type="ECO:0000256" key="3">
    <source>
        <dbReference type="ARBA" id="ARBA00035112"/>
    </source>
</evidence>
<dbReference type="GO" id="GO:0016491">
    <property type="term" value="F:oxidoreductase activity"/>
    <property type="evidence" value="ECO:0007669"/>
    <property type="project" value="UniProtKB-KW"/>
</dbReference>
<dbReference type="OrthoDB" id="3687641at2759"/>